<feature type="signal peptide" evidence="1">
    <location>
        <begin position="1"/>
        <end position="24"/>
    </location>
</feature>
<evidence type="ECO:0000256" key="1">
    <source>
        <dbReference type="SAM" id="SignalP"/>
    </source>
</evidence>
<evidence type="ECO:0008006" key="4">
    <source>
        <dbReference type="Google" id="ProtNLM"/>
    </source>
</evidence>
<accession>A0A9X2IZV8</accession>
<dbReference type="AlphaFoldDB" id="A0A9X2IZV8"/>
<protein>
    <recommendedName>
        <fullName evidence="4">Secreted protein</fullName>
    </recommendedName>
</protein>
<feature type="chain" id="PRO_5040838835" description="Secreted protein" evidence="1">
    <location>
        <begin position="25"/>
        <end position="98"/>
    </location>
</feature>
<evidence type="ECO:0000313" key="3">
    <source>
        <dbReference type="Proteomes" id="UP001139157"/>
    </source>
</evidence>
<gene>
    <name evidence="2" type="ORF">NDR86_18035</name>
</gene>
<reference evidence="2" key="1">
    <citation type="submission" date="2022-06" db="EMBL/GenBank/DDBJ databases">
        <title>Novel species in genus nocardia.</title>
        <authorList>
            <person name="Li F."/>
        </authorList>
    </citation>
    <scope>NUCLEOTIDE SEQUENCE</scope>
    <source>
        <strain evidence="2">CDC141</strain>
    </source>
</reference>
<evidence type="ECO:0000313" key="2">
    <source>
        <dbReference type="EMBL" id="MCM6775376.1"/>
    </source>
</evidence>
<name>A0A9X2IZV8_9NOCA</name>
<comment type="caution">
    <text evidence="2">The sequence shown here is derived from an EMBL/GenBank/DDBJ whole genome shotgun (WGS) entry which is preliminary data.</text>
</comment>
<keyword evidence="1" id="KW-0732">Signal</keyword>
<dbReference type="EMBL" id="JAMRXG010000007">
    <property type="protein sequence ID" value="MCM6775376.1"/>
    <property type="molecule type" value="Genomic_DNA"/>
</dbReference>
<proteinExistence type="predicted"/>
<organism evidence="2 3">
    <name type="scientific">Nocardia pulmonis</name>
    <dbReference type="NCBI Taxonomy" id="2951408"/>
    <lineage>
        <taxon>Bacteria</taxon>
        <taxon>Bacillati</taxon>
        <taxon>Actinomycetota</taxon>
        <taxon>Actinomycetes</taxon>
        <taxon>Mycobacteriales</taxon>
        <taxon>Nocardiaceae</taxon>
        <taxon>Nocardia</taxon>
    </lineage>
</organism>
<sequence length="98" mass="9725">MHFKIRFAVLAAYVLALVSSVVVAGSATANPISDGCSYDSSVADQATLTCSPGAGAGAHAFIRCRDIGGLLHTRVGTTLGTEGGVSRAVCADGETGPA</sequence>
<dbReference type="Proteomes" id="UP001139157">
    <property type="component" value="Unassembled WGS sequence"/>
</dbReference>
<keyword evidence="3" id="KW-1185">Reference proteome</keyword>
<dbReference type="RefSeq" id="WP_251913608.1">
    <property type="nucleotide sequence ID" value="NZ_JAMRXG010000007.1"/>
</dbReference>